<feature type="domain" description="N-acetyltransferase" evidence="3">
    <location>
        <begin position="3"/>
        <end position="162"/>
    </location>
</feature>
<dbReference type="InterPro" id="IPR000182">
    <property type="entry name" value="GNAT_dom"/>
</dbReference>
<comment type="caution">
    <text evidence="4">The sequence shown here is derived from an EMBL/GenBank/DDBJ whole genome shotgun (WGS) entry which is preliminary data.</text>
</comment>
<dbReference type="Gene3D" id="3.40.630.30">
    <property type="match status" value="1"/>
</dbReference>
<keyword evidence="1 4" id="KW-0808">Transferase</keyword>
<dbReference type="PROSITE" id="PS51186">
    <property type="entry name" value="GNAT"/>
    <property type="match status" value="1"/>
</dbReference>
<evidence type="ECO:0000313" key="4">
    <source>
        <dbReference type="EMBL" id="MUN55862.1"/>
    </source>
</evidence>
<proteinExistence type="predicted"/>
<dbReference type="EMBL" id="WOGT01000009">
    <property type="protein sequence ID" value="MUN55862.1"/>
    <property type="molecule type" value="Genomic_DNA"/>
</dbReference>
<dbReference type="RefSeq" id="WP_129316168.1">
    <property type="nucleotide sequence ID" value="NZ_NOIQ01000019.1"/>
</dbReference>
<evidence type="ECO:0000256" key="2">
    <source>
        <dbReference type="ARBA" id="ARBA00023315"/>
    </source>
</evidence>
<dbReference type="SUPFAM" id="SSF55729">
    <property type="entry name" value="Acyl-CoA N-acyltransferases (Nat)"/>
    <property type="match status" value="1"/>
</dbReference>
<dbReference type="InterPro" id="IPR016181">
    <property type="entry name" value="Acyl_CoA_acyltransferase"/>
</dbReference>
<organism evidence="4 5">
    <name type="scientific">Rothia koreensis</name>
    <dbReference type="NCBI Taxonomy" id="592378"/>
    <lineage>
        <taxon>Bacteria</taxon>
        <taxon>Bacillati</taxon>
        <taxon>Actinomycetota</taxon>
        <taxon>Actinomycetes</taxon>
        <taxon>Micrococcales</taxon>
        <taxon>Micrococcaceae</taxon>
        <taxon>Rothia</taxon>
    </lineage>
</organism>
<accession>A0A7K1LLT6</accession>
<dbReference type="CDD" id="cd04301">
    <property type="entry name" value="NAT_SF"/>
    <property type="match status" value="1"/>
</dbReference>
<keyword evidence="2" id="KW-0012">Acyltransferase</keyword>
<keyword evidence="5" id="KW-1185">Reference proteome</keyword>
<dbReference type="InterPro" id="IPR050832">
    <property type="entry name" value="Bact_Acetyltransf"/>
</dbReference>
<dbReference type="PANTHER" id="PTHR43877">
    <property type="entry name" value="AMINOALKYLPHOSPHONATE N-ACETYLTRANSFERASE-RELATED-RELATED"/>
    <property type="match status" value="1"/>
</dbReference>
<dbReference type="Pfam" id="PF00583">
    <property type="entry name" value="Acetyltransf_1"/>
    <property type="match status" value="1"/>
</dbReference>
<dbReference type="OrthoDB" id="5243635at2"/>
<evidence type="ECO:0000259" key="3">
    <source>
        <dbReference type="PROSITE" id="PS51186"/>
    </source>
</evidence>
<dbReference type="GO" id="GO:0016747">
    <property type="term" value="F:acyltransferase activity, transferring groups other than amino-acyl groups"/>
    <property type="evidence" value="ECO:0007669"/>
    <property type="project" value="InterPro"/>
</dbReference>
<evidence type="ECO:0000313" key="5">
    <source>
        <dbReference type="Proteomes" id="UP000462152"/>
    </source>
</evidence>
<protein>
    <submittedName>
        <fullName evidence="4">GNAT family N-acetyltransferase</fullName>
    </submittedName>
</protein>
<name>A0A7K1LLT6_9MICC</name>
<dbReference type="PANTHER" id="PTHR43877:SF1">
    <property type="entry name" value="ACETYLTRANSFERASE"/>
    <property type="match status" value="1"/>
</dbReference>
<dbReference type="Proteomes" id="UP000462152">
    <property type="component" value="Unassembled WGS sequence"/>
</dbReference>
<evidence type="ECO:0000256" key="1">
    <source>
        <dbReference type="ARBA" id="ARBA00022679"/>
    </source>
</evidence>
<dbReference type="AlphaFoldDB" id="A0A7K1LLT6"/>
<sequence length="167" mass="18709">MSLVVRDAAVDDVEGMARVHVESWQETYSQIMPREVLYAPDRWERRTQMWRSFFTQSAQEGRKAAVAELDGRIVGISMAGPASDEDRRGQQLFVLYAYQFVHGSGVGARLLDAVIEPGRPASLWVADANPRAQAFYRKQGFAPDGCVKEEGSHGVREIRMVRGGSRH</sequence>
<gene>
    <name evidence="4" type="ORF">GMA10_11705</name>
</gene>
<reference evidence="4 5" key="1">
    <citation type="submission" date="2019-12" db="EMBL/GenBank/DDBJ databases">
        <authorList>
            <person name="Li J."/>
            <person name="Shi Y."/>
            <person name="Xu G."/>
            <person name="Xiao D."/>
            <person name="Ran X."/>
        </authorList>
    </citation>
    <scope>NUCLEOTIDE SEQUENCE [LARGE SCALE GENOMIC DNA]</scope>
    <source>
        <strain evidence="4 5">JCM 15915</strain>
    </source>
</reference>